<dbReference type="InterPro" id="IPR000212">
    <property type="entry name" value="DNA_helicase_UvrD/REP"/>
</dbReference>
<dbReference type="eggNOG" id="COG3972">
    <property type="taxonomic scope" value="Bacteria"/>
</dbReference>
<organism evidence="3 4">
    <name type="scientific">Acinetobacter vivianii</name>
    <dbReference type="NCBI Taxonomy" id="1776742"/>
    <lineage>
        <taxon>Bacteria</taxon>
        <taxon>Pseudomonadati</taxon>
        <taxon>Pseudomonadota</taxon>
        <taxon>Gammaproteobacteria</taxon>
        <taxon>Moraxellales</taxon>
        <taxon>Moraxellaceae</taxon>
        <taxon>Acinetobacter</taxon>
    </lineage>
</organism>
<dbReference type="HOGENOM" id="CLU_015624_1_0_6"/>
<proteinExistence type="predicted"/>
<dbReference type="AlphaFoldDB" id="N8UUC0"/>
<feature type="domain" description="UvrD-like helicase C-terminal" evidence="2">
    <location>
        <begin position="508"/>
        <end position="558"/>
    </location>
</feature>
<comment type="caution">
    <text evidence="3">The sequence shown here is derived from an EMBL/GenBank/DDBJ whole genome shotgun (WGS) entry which is preliminary data.</text>
</comment>
<dbReference type="eggNOG" id="COG0210">
    <property type="taxonomic scope" value="Bacteria"/>
</dbReference>
<accession>N8UUC0</accession>
<dbReference type="Pfam" id="PF13538">
    <property type="entry name" value="UvrD_C_2"/>
    <property type="match status" value="1"/>
</dbReference>
<dbReference type="GO" id="GO:0003677">
    <property type="term" value="F:DNA binding"/>
    <property type="evidence" value="ECO:0007669"/>
    <property type="project" value="InterPro"/>
</dbReference>
<dbReference type="GO" id="GO:0005524">
    <property type="term" value="F:ATP binding"/>
    <property type="evidence" value="ECO:0007669"/>
    <property type="project" value="InterPro"/>
</dbReference>
<reference evidence="3 4" key="1">
    <citation type="submission" date="2013-02" db="EMBL/GenBank/DDBJ databases">
        <title>The Genome Sequence of Acinetobacter sp. NIPH 758.</title>
        <authorList>
            <consortium name="The Broad Institute Genome Sequencing Platform"/>
            <consortium name="The Broad Institute Genome Sequencing Center for Infectious Disease"/>
            <person name="Cerqueira G."/>
            <person name="Feldgarden M."/>
            <person name="Courvalin P."/>
            <person name="Perichon B."/>
            <person name="Grillot-Courvalin C."/>
            <person name="Clermont D."/>
            <person name="Rocha E."/>
            <person name="Yoon E.-J."/>
            <person name="Nemec A."/>
            <person name="Walker B."/>
            <person name="Young S.K."/>
            <person name="Zeng Q."/>
            <person name="Gargeya S."/>
            <person name="Fitzgerald M."/>
            <person name="Haas B."/>
            <person name="Abouelleil A."/>
            <person name="Alvarado L."/>
            <person name="Arachchi H.M."/>
            <person name="Berlin A.M."/>
            <person name="Chapman S.B."/>
            <person name="Dewar J."/>
            <person name="Goldberg J."/>
            <person name="Griggs A."/>
            <person name="Gujja S."/>
            <person name="Hansen M."/>
            <person name="Howarth C."/>
            <person name="Imamovic A."/>
            <person name="Larimer J."/>
            <person name="McCowan C."/>
            <person name="Murphy C."/>
            <person name="Neiman D."/>
            <person name="Pearson M."/>
            <person name="Priest M."/>
            <person name="Roberts A."/>
            <person name="Saif S."/>
            <person name="Shea T."/>
            <person name="Sisk P."/>
            <person name="Sykes S."/>
            <person name="Wortman J."/>
            <person name="Nusbaum C."/>
            <person name="Birren B."/>
        </authorList>
    </citation>
    <scope>NUCLEOTIDE SEQUENCE [LARGE SCALE GENOMIC DNA]</scope>
    <source>
        <strain evidence="3 4">NIPH 758</strain>
    </source>
</reference>
<dbReference type="InterPro" id="IPR027785">
    <property type="entry name" value="UvrD-like_helicase_C"/>
</dbReference>
<dbReference type="PANTHER" id="PTHR11070:SF2">
    <property type="entry name" value="ATP-DEPENDENT DNA HELICASE SRS2"/>
    <property type="match status" value="1"/>
</dbReference>
<dbReference type="PATRIC" id="fig|1217712.3.peg.3347"/>
<dbReference type="GO" id="GO:0000725">
    <property type="term" value="P:recombinational repair"/>
    <property type="evidence" value="ECO:0007669"/>
    <property type="project" value="TreeGrafter"/>
</dbReference>
<evidence type="ECO:0000313" key="4">
    <source>
        <dbReference type="Proteomes" id="UP000013049"/>
    </source>
</evidence>
<gene>
    <name evidence="3" type="ORF">F971_03463</name>
</gene>
<dbReference type="InterPro" id="IPR027417">
    <property type="entry name" value="P-loop_NTPase"/>
</dbReference>
<sequence length="641" mass="73305">MLLLSTSTASKIDEKNEALEETFSHVDSMLVKSSILRTRDGRKGRKLVFEIDAQVICEGYTGNANVLKSLEDLSDFIKNKNENLSDEHINEIRSILEGAKALSKPSKRTAIVENEKNKLNILIKLEDEIINFDAEQRKVAINLINGPQRIRGLAGSGKTIILAMKVAYIHLQYPDKKILFTFYTKSLYTLIKEIVGKFYRHFASSDPDWSNIDILHAWGGYKVDGVYFNSAVENDILPIPLDKAKAFNNADPFKYVCSQVIKGKIKKKYDYILIDEAQDLPDEFFRLCYNLLIGEDASEKNIVWAYDDLQTIFNIYTRTPKELFGVDDRGEALIDLNKLAKNLSWGQKNDLVLHKCYRNPLSTLVTAHALGFGLYDKPVQILENLDHWNDVGYELESGIYKEGEHVVLSRNPENSPLSINEYQSKQDLLKTYIADNVPEEVDFIKREIEYFLNEGLKPEDIMVISLDDRNAKMYFRRLSSVLSDVGILTNNVLTTYSDNPPFKLEKMVTLSTVHKAKGNEAACVLVLGIDAMYPTKDYRKTRNKIFTAFTRTKAWLRVSGIGESAQHFEKEIKVSLENSPRLSFIVPNKKNLDHIQRDLGGKSQQLQLFRNEFKKLQEIGLTNQEIEEEMQRLIGSYDDGY</sequence>
<dbReference type="PANTHER" id="PTHR11070">
    <property type="entry name" value="UVRD / RECB / PCRA DNA HELICASE FAMILY MEMBER"/>
    <property type="match status" value="1"/>
</dbReference>
<dbReference type="Proteomes" id="UP000013049">
    <property type="component" value="Unassembled WGS sequence"/>
</dbReference>
<dbReference type="EMBL" id="APPC01000024">
    <property type="protein sequence ID" value="ENU90995.1"/>
    <property type="molecule type" value="Genomic_DNA"/>
</dbReference>
<dbReference type="Gene3D" id="3.40.50.300">
    <property type="entry name" value="P-loop containing nucleotide triphosphate hydrolases"/>
    <property type="match status" value="2"/>
</dbReference>
<name>N8UUC0_9GAMM</name>
<protein>
    <recommendedName>
        <fullName evidence="1">DNA 3'-5' helicase II</fullName>
    </recommendedName>
</protein>
<evidence type="ECO:0000313" key="3">
    <source>
        <dbReference type="EMBL" id="ENU90995.1"/>
    </source>
</evidence>
<dbReference type="SUPFAM" id="SSF52540">
    <property type="entry name" value="P-loop containing nucleoside triphosphate hydrolases"/>
    <property type="match status" value="1"/>
</dbReference>
<evidence type="ECO:0000259" key="2">
    <source>
        <dbReference type="Pfam" id="PF13538"/>
    </source>
</evidence>
<evidence type="ECO:0000256" key="1">
    <source>
        <dbReference type="ARBA" id="ARBA00034923"/>
    </source>
</evidence>
<dbReference type="GO" id="GO:0043138">
    <property type="term" value="F:3'-5' DNA helicase activity"/>
    <property type="evidence" value="ECO:0007669"/>
    <property type="project" value="TreeGrafter"/>
</dbReference>
<dbReference type="RefSeq" id="WP_004773649.1">
    <property type="nucleotide sequence ID" value="NZ_KB849359.1"/>
</dbReference>